<dbReference type="InterPro" id="IPR034750">
    <property type="entry name" value="CULT"/>
</dbReference>
<evidence type="ECO:0000313" key="3">
    <source>
        <dbReference type="EMBL" id="CAH0393172.1"/>
    </source>
</evidence>
<evidence type="ECO:0000256" key="1">
    <source>
        <dbReference type="SAM" id="SignalP"/>
    </source>
</evidence>
<feature type="signal peptide" evidence="1">
    <location>
        <begin position="1"/>
        <end position="17"/>
    </location>
</feature>
<protein>
    <recommendedName>
        <fullName evidence="2">CULT domain-containing protein</fullName>
    </recommendedName>
</protein>
<gene>
    <name evidence="3" type="ORF">BEMITA_LOCUS11601</name>
</gene>
<dbReference type="CDD" id="cd15777">
    <property type="entry name" value="CRBN_C_like"/>
    <property type="match status" value="1"/>
</dbReference>
<evidence type="ECO:0000259" key="2">
    <source>
        <dbReference type="PROSITE" id="PS51788"/>
    </source>
</evidence>
<dbReference type="Gene3D" id="2.170.150.20">
    <property type="entry name" value="Peptide methionine sulfoxide reductase"/>
    <property type="match status" value="1"/>
</dbReference>
<organism evidence="3 4">
    <name type="scientific">Bemisia tabaci</name>
    <name type="common">Sweetpotato whitefly</name>
    <name type="synonym">Aleurodes tabaci</name>
    <dbReference type="NCBI Taxonomy" id="7038"/>
    <lineage>
        <taxon>Eukaryota</taxon>
        <taxon>Metazoa</taxon>
        <taxon>Ecdysozoa</taxon>
        <taxon>Arthropoda</taxon>
        <taxon>Hexapoda</taxon>
        <taxon>Insecta</taxon>
        <taxon>Pterygota</taxon>
        <taxon>Neoptera</taxon>
        <taxon>Paraneoptera</taxon>
        <taxon>Hemiptera</taxon>
        <taxon>Sternorrhyncha</taxon>
        <taxon>Aleyrodoidea</taxon>
        <taxon>Aleyrodidae</taxon>
        <taxon>Aleyrodinae</taxon>
        <taxon>Bemisia</taxon>
    </lineage>
</organism>
<accession>A0A9P0AJI4</accession>
<reference evidence="3" key="1">
    <citation type="submission" date="2021-12" db="EMBL/GenBank/DDBJ databases">
        <authorList>
            <person name="King R."/>
        </authorList>
    </citation>
    <scope>NUCLEOTIDE SEQUENCE</scope>
</reference>
<feature type="domain" description="CULT" evidence="2">
    <location>
        <begin position="29"/>
        <end position="156"/>
    </location>
</feature>
<name>A0A9P0AJI4_BEMTA</name>
<dbReference type="EMBL" id="OU963868">
    <property type="protein sequence ID" value="CAH0393172.1"/>
    <property type="molecule type" value="Genomic_DNA"/>
</dbReference>
<keyword evidence="4" id="KW-1185">Reference proteome</keyword>
<dbReference type="OrthoDB" id="5875297at2759"/>
<dbReference type="AlphaFoldDB" id="A0A9P0AJI4"/>
<dbReference type="Proteomes" id="UP001152759">
    <property type="component" value="Chromosome 7"/>
</dbReference>
<evidence type="ECO:0000313" key="4">
    <source>
        <dbReference type="Proteomes" id="UP001152759"/>
    </source>
</evidence>
<proteinExistence type="predicted"/>
<sequence>MILITHLLLYLLNLTNSSCSESRQTDAPGDYVLCRWCGSDLSPASYIINFRSPTAINSRNQTIFGLQQVFVQSLENPLHIRFETITVSTAHCIGKGDWQSDYSWFPGYSWKPCVCARCGRHLGWMFEPLSSANIERIYPSSDGFYALILDNLISEFYSDSLLIKPKVTFR</sequence>
<feature type="chain" id="PRO_5040312503" description="CULT domain-containing protein" evidence="1">
    <location>
        <begin position="18"/>
        <end position="170"/>
    </location>
</feature>
<keyword evidence="1" id="KW-0732">Signal</keyword>
<dbReference type="PROSITE" id="PS51788">
    <property type="entry name" value="CULT"/>
    <property type="match status" value="1"/>
</dbReference>